<dbReference type="AlphaFoldDB" id="A0A2S2PV90"/>
<reference evidence="1" key="1">
    <citation type="submission" date="2018-04" db="EMBL/GenBank/DDBJ databases">
        <title>Transcriptome assembly of Sipha flava.</title>
        <authorList>
            <person name="Scully E.D."/>
            <person name="Geib S.M."/>
            <person name="Palmer N.A."/>
            <person name="Koch K."/>
            <person name="Bradshaw J."/>
            <person name="Heng-Moss T."/>
            <person name="Sarath G."/>
        </authorList>
    </citation>
    <scope>NUCLEOTIDE SEQUENCE</scope>
</reference>
<organism evidence="1">
    <name type="scientific">Sipha flava</name>
    <name type="common">yellow sugarcane aphid</name>
    <dbReference type="NCBI Taxonomy" id="143950"/>
    <lineage>
        <taxon>Eukaryota</taxon>
        <taxon>Metazoa</taxon>
        <taxon>Ecdysozoa</taxon>
        <taxon>Arthropoda</taxon>
        <taxon>Hexapoda</taxon>
        <taxon>Insecta</taxon>
        <taxon>Pterygota</taxon>
        <taxon>Neoptera</taxon>
        <taxon>Paraneoptera</taxon>
        <taxon>Hemiptera</taxon>
        <taxon>Sternorrhyncha</taxon>
        <taxon>Aphidomorpha</taxon>
        <taxon>Aphidoidea</taxon>
        <taxon>Aphididae</taxon>
        <taxon>Sipha</taxon>
    </lineage>
</organism>
<name>A0A2S2PV90_9HEMI</name>
<protein>
    <submittedName>
        <fullName evidence="1">Uncharacterized protein</fullName>
    </submittedName>
</protein>
<dbReference type="EMBL" id="GGMS01000168">
    <property type="protein sequence ID" value="MBY69371.1"/>
    <property type="molecule type" value="Transcribed_RNA"/>
</dbReference>
<sequence length="104" mass="11969">MYPPKNVVNVFSTVVRLQKSCRIYYKADGEIKKKKKGSSYFIVATLVAAAAEYKQDRVQIFTFVFEITGRRQLRNSPPTLLNNHPNKRSAVMIAVCRHRTVYVC</sequence>
<accession>A0A2S2PV90</accession>
<evidence type="ECO:0000313" key="1">
    <source>
        <dbReference type="EMBL" id="MBY69371.1"/>
    </source>
</evidence>
<gene>
    <name evidence="1" type="ORF">g.121878</name>
</gene>
<proteinExistence type="predicted"/>